<reference evidence="1 2" key="1">
    <citation type="journal article" date="2015" name="Int. J. Syst. Evol. Microbiol.">
        <title>Sphingomonas hengshuiensis sp. nov., isolated from lake wetland.</title>
        <authorList>
            <person name="Wei S."/>
            <person name="Wang T."/>
            <person name="Liu H."/>
            <person name="Zhang C."/>
            <person name="Guo J."/>
            <person name="Wang Q."/>
            <person name="Liang K."/>
            <person name="Zhang Z."/>
        </authorList>
    </citation>
    <scope>NUCLEOTIDE SEQUENCE [LARGE SCALE GENOMIC DNA]</scope>
    <source>
        <strain evidence="1 2">WHSC-8</strain>
    </source>
</reference>
<evidence type="ECO:0000313" key="1">
    <source>
        <dbReference type="EMBL" id="AJP73404.1"/>
    </source>
</evidence>
<organism evidence="1 2">
    <name type="scientific">Sphingomonas hengshuiensis</name>
    <dbReference type="NCBI Taxonomy" id="1609977"/>
    <lineage>
        <taxon>Bacteria</taxon>
        <taxon>Pseudomonadati</taxon>
        <taxon>Pseudomonadota</taxon>
        <taxon>Alphaproteobacteria</taxon>
        <taxon>Sphingomonadales</taxon>
        <taxon>Sphingomonadaceae</taxon>
        <taxon>Sphingomonas</taxon>
    </lineage>
</organism>
<gene>
    <name evidence="1" type="ORF">TS85_18835</name>
</gene>
<dbReference type="RefSeq" id="WP_044334277.1">
    <property type="nucleotide sequence ID" value="NZ_CP010836.1"/>
</dbReference>
<dbReference type="EMBL" id="CP010836">
    <property type="protein sequence ID" value="AJP73404.1"/>
    <property type="molecule type" value="Genomic_DNA"/>
</dbReference>
<accession>A0A7U4LGB7</accession>
<evidence type="ECO:0000313" key="2">
    <source>
        <dbReference type="Proteomes" id="UP000032300"/>
    </source>
</evidence>
<name>A0A7U4LGB7_9SPHN</name>
<dbReference type="Proteomes" id="UP000032300">
    <property type="component" value="Chromosome"/>
</dbReference>
<dbReference type="KEGG" id="sphi:TS85_18835"/>
<dbReference type="AlphaFoldDB" id="A0A7U4LGB7"/>
<reference evidence="1 2" key="2">
    <citation type="submission" date="2015-02" db="EMBL/GenBank/DDBJ databases">
        <title>The complete genome of Sphingomonas hengshuiensis sp. WHSC-8 isolated from soil of Hengshui Lake.</title>
        <authorList>
            <person name="Wei S."/>
            <person name="Guo J."/>
            <person name="Su C."/>
            <person name="Wu R."/>
            <person name="Zhang Z."/>
            <person name="Liang K."/>
            <person name="Li H."/>
            <person name="Wang T."/>
            <person name="Liu H."/>
            <person name="Zhang C."/>
            <person name="Li Z."/>
            <person name="Wang Q."/>
            <person name="Meng J."/>
        </authorList>
    </citation>
    <scope>NUCLEOTIDE SEQUENCE [LARGE SCALE GENOMIC DNA]</scope>
    <source>
        <strain evidence="1 2">WHSC-8</strain>
    </source>
</reference>
<protein>
    <submittedName>
        <fullName evidence="1">Uncharacterized protein</fullName>
    </submittedName>
</protein>
<proteinExistence type="predicted"/>
<keyword evidence="2" id="KW-1185">Reference proteome</keyword>
<sequence length="66" mass="7062">MMIQRAVDTAALHRKLDTQIETAIMIAEHLGATLVTCHLQMARDMLGVPLSAVGGPNHDSTAPDPE</sequence>